<dbReference type="Gene3D" id="3.20.20.140">
    <property type="entry name" value="Metal-dependent hydrolases"/>
    <property type="match status" value="1"/>
</dbReference>
<dbReference type="SUPFAM" id="SSF51338">
    <property type="entry name" value="Composite domain of metallo-dependent hydrolases"/>
    <property type="match status" value="1"/>
</dbReference>
<keyword evidence="2" id="KW-0378">Hydrolase</keyword>
<dbReference type="Gene3D" id="2.30.40.10">
    <property type="entry name" value="Urease, subunit C, domain 1"/>
    <property type="match status" value="2"/>
</dbReference>
<reference evidence="2 3" key="1">
    <citation type="submission" date="2020-08" db="EMBL/GenBank/DDBJ databases">
        <title>Amycolatopsis sp. nov. DR6-1 isolated from Dendrobium heterocarpum.</title>
        <authorList>
            <person name="Tedsree N."/>
            <person name="Kuncharoen N."/>
            <person name="Likhitwitayawuid K."/>
            <person name="Tanasupawat S."/>
        </authorList>
    </citation>
    <scope>NUCLEOTIDE SEQUENCE [LARGE SCALE GENOMIC DNA]</scope>
    <source>
        <strain evidence="2 3">DR6-1</strain>
    </source>
</reference>
<organism evidence="2 3">
    <name type="scientific">Amycolatopsis dendrobii</name>
    <dbReference type="NCBI Taxonomy" id="2760662"/>
    <lineage>
        <taxon>Bacteria</taxon>
        <taxon>Bacillati</taxon>
        <taxon>Actinomycetota</taxon>
        <taxon>Actinomycetes</taxon>
        <taxon>Pseudonocardiales</taxon>
        <taxon>Pseudonocardiaceae</taxon>
        <taxon>Amycolatopsis</taxon>
    </lineage>
</organism>
<evidence type="ECO:0000313" key="3">
    <source>
        <dbReference type="Proteomes" id="UP000526734"/>
    </source>
</evidence>
<dbReference type="Pfam" id="PF07969">
    <property type="entry name" value="Amidohydro_3"/>
    <property type="match status" value="1"/>
</dbReference>
<comment type="caution">
    <text evidence="2">The sequence shown here is derived from an EMBL/GenBank/DDBJ whole genome shotgun (WGS) entry which is preliminary data.</text>
</comment>
<evidence type="ECO:0000259" key="1">
    <source>
        <dbReference type="Pfam" id="PF07969"/>
    </source>
</evidence>
<gene>
    <name evidence="2" type="ORF">H4281_41085</name>
</gene>
<feature type="domain" description="Amidohydrolase 3" evidence="1">
    <location>
        <begin position="109"/>
        <end position="456"/>
    </location>
</feature>
<dbReference type="SUPFAM" id="SSF51556">
    <property type="entry name" value="Metallo-dependent hydrolases"/>
    <property type="match status" value="1"/>
</dbReference>
<dbReference type="InterPro" id="IPR011059">
    <property type="entry name" value="Metal-dep_hydrolase_composite"/>
</dbReference>
<name>A0A7W3W762_9PSEU</name>
<keyword evidence="3" id="KW-1185">Reference proteome</keyword>
<dbReference type="InterPro" id="IPR032466">
    <property type="entry name" value="Metal_Hydrolase"/>
</dbReference>
<dbReference type="Proteomes" id="UP000526734">
    <property type="component" value="Unassembled WGS sequence"/>
</dbReference>
<sequence length="464" mass="48796">MSSPRIPPGAPVPTSVADLVLRAAAVHTMAGAAPATALAVRDGRVLRAGTDADLRELIGPGTRVLDLGDRAVLPGINDAHLHATWLGALWPDTLFADDGAPGPGPEKPLRTAAERRAAILRAGEILAALGITSYTEPGLGPGEDDGHIGAFGMSVVEQYRELAAEGLLRARVTALWLYGELDGPSTLDGFRAGLATVDGPGPDPRRLNFRGVKIFADGIPPMRSAYTHHCYADGSHAHLLVGGADDPEREENFTRMVRTAHEAGLQVGVHATGDRAIELMLDAVERAREERDADLGHYVIHGDLVNAAQLKRMARLGVGLSAQAGIAVRTAGVVDAALGAGSSDAAWPLREALDAGIPLCLTSDAPVLPPDWRKEIAAADQWMGPAEDVRQRMETLLRCYTVHPARQDGAASWKGTLAPGMAADLCVLSADPFTVTPAELPEVEVDLTVLDGQIVFERSPGTIA</sequence>
<dbReference type="PANTHER" id="PTHR22642">
    <property type="entry name" value="IMIDAZOLONEPROPIONASE"/>
    <property type="match status" value="1"/>
</dbReference>
<dbReference type="GO" id="GO:0016810">
    <property type="term" value="F:hydrolase activity, acting on carbon-nitrogen (but not peptide) bonds"/>
    <property type="evidence" value="ECO:0007669"/>
    <property type="project" value="InterPro"/>
</dbReference>
<dbReference type="EMBL" id="JACGZW010000020">
    <property type="protein sequence ID" value="MBB1159577.1"/>
    <property type="molecule type" value="Genomic_DNA"/>
</dbReference>
<proteinExistence type="predicted"/>
<dbReference type="PANTHER" id="PTHR22642:SF2">
    <property type="entry name" value="PROTEIN LONG AFTER FAR-RED 3"/>
    <property type="match status" value="1"/>
</dbReference>
<accession>A0A7W3W762</accession>
<dbReference type="InterPro" id="IPR013108">
    <property type="entry name" value="Amidohydro_3"/>
</dbReference>
<protein>
    <submittedName>
        <fullName evidence="2">Amidohydrolase family protein</fullName>
    </submittedName>
</protein>
<dbReference type="AlphaFoldDB" id="A0A7W3W762"/>
<evidence type="ECO:0000313" key="2">
    <source>
        <dbReference type="EMBL" id="MBB1159577.1"/>
    </source>
</evidence>